<evidence type="ECO:0008006" key="4">
    <source>
        <dbReference type="Google" id="ProtNLM"/>
    </source>
</evidence>
<dbReference type="AlphaFoldDB" id="A0A1G6W2E2"/>
<gene>
    <name evidence="2" type="ORF">SAMN05421872_109144</name>
</gene>
<dbReference type="RefSeq" id="WP_090858837.1">
    <property type="nucleotide sequence ID" value="NZ_FMZM01000009.1"/>
</dbReference>
<keyword evidence="1" id="KW-1133">Transmembrane helix</keyword>
<evidence type="ECO:0000256" key="1">
    <source>
        <dbReference type="SAM" id="Phobius"/>
    </source>
</evidence>
<feature type="transmembrane region" description="Helical" evidence="1">
    <location>
        <begin position="95"/>
        <end position="114"/>
    </location>
</feature>
<reference evidence="2 3" key="1">
    <citation type="submission" date="2016-10" db="EMBL/GenBank/DDBJ databases">
        <authorList>
            <person name="de Groot N.N."/>
        </authorList>
    </citation>
    <scope>NUCLEOTIDE SEQUENCE [LARGE SCALE GENOMIC DNA]</scope>
    <source>
        <strain evidence="2 3">CGMCC 4.6858</strain>
    </source>
</reference>
<evidence type="ECO:0000313" key="3">
    <source>
        <dbReference type="Proteomes" id="UP000199034"/>
    </source>
</evidence>
<feature type="transmembrane region" description="Helical" evidence="1">
    <location>
        <begin position="154"/>
        <end position="171"/>
    </location>
</feature>
<name>A0A1G6W2E2_9ACTN</name>
<dbReference type="Proteomes" id="UP000199034">
    <property type="component" value="Unassembled WGS sequence"/>
</dbReference>
<evidence type="ECO:0000313" key="2">
    <source>
        <dbReference type="EMBL" id="SDD60011.1"/>
    </source>
</evidence>
<dbReference type="OrthoDB" id="3574110at2"/>
<proteinExistence type="predicted"/>
<keyword evidence="1" id="KW-0472">Membrane</keyword>
<dbReference type="STRING" id="1045774.SAMN05421872_109144"/>
<dbReference type="EMBL" id="FMZM01000009">
    <property type="protein sequence ID" value="SDD60011.1"/>
    <property type="molecule type" value="Genomic_DNA"/>
</dbReference>
<keyword evidence="3" id="KW-1185">Reference proteome</keyword>
<feature type="transmembrane region" description="Helical" evidence="1">
    <location>
        <begin position="37"/>
        <end position="60"/>
    </location>
</feature>
<feature type="transmembrane region" description="Helical" evidence="1">
    <location>
        <begin position="121"/>
        <end position="142"/>
    </location>
</feature>
<sequence length="186" mass="19191">MSAALLVLVGAVLCFLGAFSVRVAVLAAGFGTGWLLATALGASTTTVLLVAGAGAVVSFVSTYLLSAFLFFVAGVVVGSVVGARLFVVVDRGDSDWLLSVVFVPAVAVVCGLLADRWRQRFLGWATAAAGSALLLSGIGRLGTDSTGWYWRPDTATGTTVFAVSWLVLTLVGHRVQLGSRRDQPAS</sequence>
<protein>
    <recommendedName>
        <fullName evidence="4">DUF4203 domain-containing protein</fullName>
    </recommendedName>
</protein>
<keyword evidence="1" id="KW-0812">Transmembrane</keyword>
<feature type="transmembrane region" description="Helical" evidence="1">
    <location>
        <begin position="67"/>
        <end position="89"/>
    </location>
</feature>
<organism evidence="2 3">
    <name type="scientific">Nocardioides lianchengensis</name>
    <dbReference type="NCBI Taxonomy" id="1045774"/>
    <lineage>
        <taxon>Bacteria</taxon>
        <taxon>Bacillati</taxon>
        <taxon>Actinomycetota</taxon>
        <taxon>Actinomycetes</taxon>
        <taxon>Propionibacteriales</taxon>
        <taxon>Nocardioidaceae</taxon>
        <taxon>Nocardioides</taxon>
    </lineage>
</organism>
<accession>A0A1G6W2E2</accession>